<sequence>MNSTAPPDKNEFERTTPFPGPSGRQQGQSVYKFSPDELRVMRECNIESFWRRCLPIGTAMGVAAYVGVNTGYLKRNPRYGATPKVVVSVIIGYFIGKFSYQTKCAEKLMQLPNSQIGEMLRKKRHGYFQESLDSGLGPGMSLAPFSSPTEQYSDVGPRSSLDIDTTRPDYQSLDDNYRPTIDSPIYEEEMPPVQKHATSYEELRKKNREEYQQQRVGLYRNQDPRIAAAPPGAARVEEEQSKPAARTNKYGDVLV</sequence>
<reference evidence="1" key="1">
    <citation type="submission" date="2022-04" db="EMBL/GenBank/DDBJ databases">
        <title>Chromosome-scale genome assembly of Holotrichia oblita Faldermann.</title>
        <authorList>
            <person name="Rongchong L."/>
        </authorList>
    </citation>
    <scope>NUCLEOTIDE SEQUENCE</scope>
    <source>
        <strain evidence="1">81SQS9</strain>
    </source>
</reference>
<evidence type="ECO:0000313" key="2">
    <source>
        <dbReference type="Proteomes" id="UP001056778"/>
    </source>
</evidence>
<gene>
    <name evidence="1" type="ORF">MML48_9g00001937</name>
</gene>
<evidence type="ECO:0000313" key="1">
    <source>
        <dbReference type="EMBL" id="KAI4454772.1"/>
    </source>
</evidence>
<proteinExistence type="predicted"/>
<protein>
    <submittedName>
        <fullName evidence="1">Ovarian carcinoma immunoreactive antigen</fullName>
    </submittedName>
</protein>
<keyword evidence="2" id="KW-1185">Reference proteome</keyword>
<comment type="caution">
    <text evidence="1">The sequence shown here is derived from an EMBL/GenBank/DDBJ whole genome shotgun (WGS) entry which is preliminary data.</text>
</comment>
<name>A0ACB9SM10_HOLOL</name>
<organism evidence="1 2">
    <name type="scientific">Holotrichia oblita</name>
    <name type="common">Chafer beetle</name>
    <dbReference type="NCBI Taxonomy" id="644536"/>
    <lineage>
        <taxon>Eukaryota</taxon>
        <taxon>Metazoa</taxon>
        <taxon>Ecdysozoa</taxon>
        <taxon>Arthropoda</taxon>
        <taxon>Hexapoda</taxon>
        <taxon>Insecta</taxon>
        <taxon>Pterygota</taxon>
        <taxon>Neoptera</taxon>
        <taxon>Endopterygota</taxon>
        <taxon>Coleoptera</taxon>
        <taxon>Polyphaga</taxon>
        <taxon>Scarabaeiformia</taxon>
        <taxon>Scarabaeidae</taxon>
        <taxon>Melolonthinae</taxon>
        <taxon>Holotrichia</taxon>
    </lineage>
</organism>
<dbReference type="Proteomes" id="UP001056778">
    <property type="component" value="Chromosome 9"/>
</dbReference>
<dbReference type="EMBL" id="CM043023">
    <property type="protein sequence ID" value="KAI4454772.1"/>
    <property type="molecule type" value="Genomic_DNA"/>
</dbReference>
<accession>A0ACB9SM10</accession>